<evidence type="ECO:0000256" key="2">
    <source>
        <dbReference type="SAM" id="SignalP"/>
    </source>
</evidence>
<keyword evidence="2" id="KW-0732">Signal</keyword>
<reference evidence="3 4" key="1">
    <citation type="journal article" date="2019" name="Genome Biol. Evol.">
        <title>Day and night: Metabolic profiles and evolutionary relationships of six axenic non-marine cyanobacteria.</title>
        <authorList>
            <person name="Will S.E."/>
            <person name="Henke P."/>
            <person name="Boedeker C."/>
            <person name="Huang S."/>
            <person name="Brinkmann H."/>
            <person name="Rohde M."/>
            <person name="Jarek M."/>
            <person name="Friedl T."/>
            <person name="Seufert S."/>
            <person name="Schumacher M."/>
            <person name="Overmann J."/>
            <person name="Neumann-Schaal M."/>
            <person name="Petersen J."/>
        </authorList>
    </citation>
    <scope>NUCLEOTIDE SEQUENCE [LARGE SCALE GENOMIC DNA]</scope>
    <source>
        <strain evidence="3 4">SAG 39.79</strain>
    </source>
</reference>
<sequence>MLKQILTGSFILTVFLANSGATGANPRATLLLSQTQIVPSTTTTPDTANTSPNSDREIPNRPLSNPVLEESQVSPIPKDAVSRPNPNINGAETSLDLRVCEDIPLARPTGGATRERLQAIEQCNSDK</sequence>
<feature type="chain" id="PRO_5044279819" evidence="2">
    <location>
        <begin position="24"/>
        <end position="127"/>
    </location>
</feature>
<proteinExistence type="predicted"/>
<keyword evidence="4" id="KW-1185">Reference proteome</keyword>
<dbReference type="RefSeq" id="WP_106169538.1">
    <property type="nucleotide sequence ID" value="NZ_JAVKZF010000004.1"/>
</dbReference>
<dbReference type="EMBL" id="RSCK01000115">
    <property type="protein sequence ID" value="RUT01996.1"/>
    <property type="molecule type" value="Genomic_DNA"/>
</dbReference>
<gene>
    <name evidence="3" type="ORF">DSM107010_63740</name>
</gene>
<name>A0AB37U9T6_9CYAN</name>
<feature type="compositionally biased region" description="Low complexity" evidence="1">
    <location>
        <begin position="39"/>
        <end position="53"/>
    </location>
</feature>
<dbReference type="Proteomes" id="UP000282574">
    <property type="component" value="Unassembled WGS sequence"/>
</dbReference>
<evidence type="ECO:0000313" key="3">
    <source>
        <dbReference type="EMBL" id="RUT01996.1"/>
    </source>
</evidence>
<feature type="region of interest" description="Disordered" evidence="1">
    <location>
        <begin position="36"/>
        <end position="94"/>
    </location>
</feature>
<organism evidence="3 4">
    <name type="scientific">Chroococcidiopsis cubana SAG 39.79</name>
    <dbReference type="NCBI Taxonomy" id="388085"/>
    <lineage>
        <taxon>Bacteria</taxon>
        <taxon>Bacillati</taxon>
        <taxon>Cyanobacteriota</taxon>
        <taxon>Cyanophyceae</taxon>
        <taxon>Chroococcidiopsidales</taxon>
        <taxon>Chroococcidiopsidaceae</taxon>
        <taxon>Chroococcidiopsis</taxon>
    </lineage>
</organism>
<dbReference type="AlphaFoldDB" id="A0AB37U9T6"/>
<evidence type="ECO:0000313" key="4">
    <source>
        <dbReference type="Proteomes" id="UP000282574"/>
    </source>
</evidence>
<protein>
    <submittedName>
        <fullName evidence="3">Uncharacterized protein</fullName>
    </submittedName>
</protein>
<accession>A0AB37U9T6</accession>
<comment type="caution">
    <text evidence="3">The sequence shown here is derived from an EMBL/GenBank/DDBJ whole genome shotgun (WGS) entry which is preliminary data.</text>
</comment>
<feature type="signal peptide" evidence="2">
    <location>
        <begin position="1"/>
        <end position="23"/>
    </location>
</feature>
<evidence type="ECO:0000256" key="1">
    <source>
        <dbReference type="SAM" id="MobiDB-lite"/>
    </source>
</evidence>